<accession>A0A0G0ST36</accession>
<dbReference type="AlphaFoldDB" id="A0A0G0ST36"/>
<gene>
    <name evidence="1" type="ORF">UT61_C0043G0005</name>
</gene>
<protein>
    <submittedName>
        <fullName evidence="1">Uncharacterized protein</fullName>
    </submittedName>
</protein>
<name>A0A0G0ST36_9BACT</name>
<reference evidence="1 2" key="1">
    <citation type="journal article" date="2015" name="Nature">
        <title>rRNA introns, odd ribosomes, and small enigmatic genomes across a large radiation of phyla.</title>
        <authorList>
            <person name="Brown C.T."/>
            <person name="Hug L.A."/>
            <person name="Thomas B.C."/>
            <person name="Sharon I."/>
            <person name="Castelle C.J."/>
            <person name="Singh A."/>
            <person name="Wilkins M.J."/>
            <person name="Williams K.H."/>
            <person name="Banfield J.F."/>
        </authorList>
    </citation>
    <scope>NUCLEOTIDE SEQUENCE [LARGE SCALE GENOMIC DNA]</scope>
</reference>
<evidence type="ECO:0000313" key="2">
    <source>
        <dbReference type="Proteomes" id="UP000034793"/>
    </source>
</evidence>
<organism evidence="1 2">
    <name type="scientific">Candidatus Woesebacteria bacterium GW2011_GWA1_39_8</name>
    <dbReference type="NCBI Taxonomy" id="1618552"/>
    <lineage>
        <taxon>Bacteria</taxon>
        <taxon>Candidatus Woeseibacteriota</taxon>
    </lineage>
</organism>
<proteinExistence type="predicted"/>
<dbReference type="EMBL" id="LBXL01000043">
    <property type="protein sequence ID" value="KKR28717.1"/>
    <property type="molecule type" value="Genomic_DNA"/>
</dbReference>
<dbReference type="Proteomes" id="UP000034793">
    <property type="component" value="Unassembled WGS sequence"/>
</dbReference>
<sequence>MSWNRAKNIYLMELRVLDTDPNRVVLKSLKNICAGEDLIFAAPDAMIYHFSDCSN</sequence>
<comment type="caution">
    <text evidence="1">The sequence shown here is derived from an EMBL/GenBank/DDBJ whole genome shotgun (WGS) entry which is preliminary data.</text>
</comment>
<evidence type="ECO:0000313" key="1">
    <source>
        <dbReference type="EMBL" id="KKR28717.1"/>
    </source>
</evidence>